<proteinExistence type="predicted"/>
<name>A0AA86NZL1_9EUKA</name>
<comment type="caution">
    <text evidence="1">The sequence shown here is derived from an EMBL/GenBank/DDBJ whole genome shotgun (WGS) entry which is preliminary data.</text>
</comment>
<protein>
    <submittedName>
        <fullName evidence="2">Hypothetical_protein</fullName>
    </submittedName>
</protein>
<dbReference type="Proteomes" id="UP001642409">
    <property type="component" value="Unassembled WGS sequence"/>
</dbReference>
<dbReference type="AlphaFoldDB" id="A0AA86NZL1"/>
<reference evidence="2 3" key="2">
    <citation type="submission" date="2024-07" db="EMBL/GenBank/DDBJ databases">
        <authorList>
            <person name="Akdeniz Z."/>
        </authorList>
    </citation>
    <scope>NUCLEOTIDE SEQUENCE [LARGE SCALE GENOMIC DNA]</scope>
</reference>
<dbReference type="EMBL" id="CAXDID020000049">
    <property type="protein sequence ID" value="CAL6004389.1"/>
    <property type="molecule type" value="Genomic_DNA"/>
</dbReference>
<organism evidence="1">
    <name type="scientific">Hexamita inflata</name>
    <dbReference type="NCBI Taxonomy" id="28002"/>
    <lineage>
        <taxon>Eukaryota</taxon>
        <taxon>Metamonada</taxon>
        <taxon>Diplomonadida</taxon>
        <taxon>Hexamitidae</taxon>
        <taxon>Hexamitinae</taxon>
        <taxon>Hexamita</taxon>
    </lineage>
</organism>
<sequence length="248" mass="28828">MDFTEAYNILTQGHANQMWMLQCLQQYAQLQGQYFSNLKPITNAFKQPPYPLQQTSTILNIIPLMEENQKMAENSAKNLPLFIQSVHSIIVQERMHVDDVFRQYNRIAEKIAYLNNQYISSKLELSRLQQEGASGCITCVSALRIAKQDKTCVKWQYMLQNSRERLDLYMQQNKQNIDQLLSNKTEIDKQIQDQVVNGYQQIIKYLGQFDSYQCPKEVTNVLECTGPIFSEELIVAREEAVVDQTKII</sequence>
<evidence type="ECO:0000313" key="2">
    <source>
        <dbReference type="EMBL" id="CAL6004389.1"/>
    </source>
</evidence>
<accession>A0AA86NZL1</accession>
<evidence type="ECO:0000313" key="1">
    <source>
        <dbReference type="EMBL" id="CAI9928928.1"/>
    </source>
</evidence>
<reference evidence="1" key="1">
    <citation type="submission" date="2023-06" db="EMBL/GenBank/DDBJ databases">
        <authorList>
            <person name="Kurt Z."/>
        </authorList>
    </citation>
    <scope>NUCLEOTIDE SEQUENCE</scope>
</reference>
<gene>
    <name evidence="1" type="ORF">HINF_LOCUS16573</name>
    <name evidence="2" type="ORF">HINF_LOCUS18857</name>
</gene>
<keyword evidence="3" id="KW-1185">Reference proteome</keyword>
<evidence type="ECO:0000313" key="3">
    <source>
        <dbReference type="Proteomes" id="UP001642409"/>
    </source>
</evidence>
<dbReference type="EMBL" id="CATOUU010000424">
    <property type="protein sequence ID" value="CAI9928928.1"/>
    <property type="molecule type" value="Genomic_DNA"/>
</dbReference>